<dbReference type="Pfam" id="PF09992">
    <property type="entry name" value="NAGPA"/>
    <property type="match status" value="1"/>
</dbReference>
<evidence type="ECO:0000313" key="2">
    <source>
        <dbReference type="EMBL" id="OGD08252.1"/>
    </source>
</evidence>
<dbReference type="STRING" id="1797263.A2397_05555"/>
<dbReference type="Proteomes" id="UP000176424">
    <property type="component" value="Unassembled WGS sequence"/>
</dbReference>
<evidence type="ECO:0000259" key="1">
    <source>
        <dbReference type="Pfam" id="PF09992"/>
    </source>
</evidence>
<dbReference type="InterPro" id="IPR018711">
    <property type="entry name" value="NAGPA"/>
</dbReference>
<feature type="domain" description="Phosphodiester glycosidase" evidence="1">
    <location>
        <begin position="91"/>
        <end position="202"/>
    </location>
</feature>
<sequence length="205" mass="21781">MVTDTGNDGNCATGCNVLSLLDYVNRNGGFAGVNGTYFCPATYPDCASKTNSYDFPVYNTRLNHWINQDKLFWGERRAIVYTDGSGAHYKHNANSFSGGLTAGIVNYPGLVDGGNVQIDDSQSGLSDKQKAKGTKVGIGVRNAQTVMVVVAQNVNMLEFAHVFKSLGATGALNLDTGGSIAVINNGRYIYGPGRGLPNAVVFARK</sequence>
<protein>
    <recommendedName>
        <fullName evidence="1">Phosphodiester glycosidase domain-containing protein</fullName>
    </recommendedName>
</protein>
<dbReference type="EMBL" id="MEXR01000061">
    <property type="protein sequence ID" value="OGD08252.1"/>
    <property type="molecule type" value="Genomic_DNA"/>
</dbReference>
<gene>
    <name evidence="2" type="ORF">A2397_05555</name>
</gene>
<name>A0A1F4ZPH3_9BACT</name>
<reference evidence="2 3" key="1">
    <citation type="journal article" date="2016" name="Nat. Commun.">
        <title>Thousands of microbial genomes shed light on interconnected biogeochemical processes in an aquifer system.</title>
        <authorList>
            <person name="Anantharaman K."/>
            <person name="Brown C.T."/>
            <person name="Hug L.A."/>
            <person name="Sharon I."/>
            <person name="Castelle C.J."/>
            <person name="Probst A.J."/>
            <person name="Thomas B.C."/>
            <person name="Singh A."/>
            <person name="Wilkins M.J."/>
            <person name="Karaoz U."/>
            <person name="Brodie E.L."/>
            <person name="Williams K.H."/>
            <person name="Hubbard S.S."/>
            <person name="Banfield J.F."/>
        </authorList>
    </citation>
    <scope>NUCLEOTIDE SEQUENCE [LARGE SCALE GENOMIC DNA]</scope>
</reference>
<organism evidence="2 3">
    <name type="scientific">Candidatus Amesbacteria bacterium RIFOXYB1_FULL_44_23</name>
    <dbReference type="NCBI Taxonomy" id="1797263"/>
    <lineage>
        <taxon>Bacteria</taxon>
        <taxon>Candidatus Amesiibacteriota</taxon>
    </lineage>
</organism>
<proteinExistence type="predicted"/>
<dbReference type="AlphaFoldDB" id="A0A1F4ZPH3"/>
<evidence type="ECO:0000313" key="3">
    <source>
        <dbReference type="Proteomes" id="UP000176424"/>
    </source>
</evidence>
<comment type="caution">
    <text evidence="2">The sequence shown here is derived from an EMBL/GenBank/DDBJ whole genome shotgun (WGS) entry which is preliminary data.</text>
</comment>
<accession>A0A1F4ZPH3</accession>